<organism evidence="10">
    <name type="scientific">Phallusia mammillata</name>
    <dbReference type="NCBI Taxonomy" id="59560"/>
    <lineage>
        <taxon>Eukaryota</taxon>
        <taxon>Metazoa</taxon>
        <taxon>Chordata</taxon>
        <taxon>Tunicata</taxon>
        <taxon>Ascidiacea</taxon>
        <taxon>Phlebobranchia</taxon>
        <taxon>Ascidiidae</taxon>
        <taxon>Phallusia</taxon>
    </lineage>
</organism>
<sequence>MFSKNVSRSQFKIAFFVTIFALDCGTCNTYTKEMLLLAFVVDFLLLNFAVSAPSDDLISNLPGLTEHATFKQYSGYLDASPTKHFHYWFVESQNNPQKVPLVLWLFGGPGCSSVDGVLSQNGPYRVNDDGKTLRNNLYSWNKIANVLYIESPASVGYSYDDNGDLKTNDDKICSSHYNALKDFFKKFPEFLLHPLYVFGVSYGGVYVPMLCVRIQNGDVKMNLQGMGIGNGVTSVPMIKNSLVFFAYYHGLLGDSQWKTLTSLCCNGTPSKENCDFVTNPKMKCEMMVAKTFQYLLSLGLNTYSLYSECSTGQPTRSKQYEHAMHAIYGTKSIQFNHTIYNKLESTMPCINSTAETSWLNRLDVREALHIKPGLPPWCVCSASVTYVSIYQSMEKQYKELLKDPNFRVLVYNGDVDSVCNFIGDDWFVDSLNVTLVKPQTPWYVNQQLAGFAKTFEQIVFTTIRGAGHMTSEWKPSYTFSMLNKFLKNKPFY</sequence>
<gene>
    <name evidence="10" type="primary">Ctsa-001</name>
</gene>
<evidence type="ECO:0000256" key="6">
    <source>
        <dbReference type="ARBA" id="ARBA00054649"/>
    </source>
</evidence>
<dbReference type="InterPro" id="IPR001563">
    <property type="entry name" value="Peptidase_S10"/>
</dbReference>
<dbReference type="FunFam" id="3.40.50.1820:FF:000335">
    <property type="entry name" value="Carboxypeptidase"/>
    <property type="match status" value="1"/>
</dbReference>
<evidence type="ECO:0000256" key="9">
    <source>
        <dbReference type="ARBA" id="ARBA00081927"/>
    </source>
</evidence>
<evidence type="ECO:0000256" key="2">
    <source>
        <dbReference type="ARBA" id="ARBA00012446"/>
    </source>
</evidence>
<evidence type="ECO:0000256" key="1">
    <source>
        <dbReference type="ARBA" id="ARBA00009431"/>
    </source>
</evidence>
<dbReference type="GO" id="GO:0006508">
    <property type="term" value="P:proteolysis"/>
    <property type="evidence" value="ECO:0007669"/>
    <property type="project" value="UniProtKB-KW"/>
</dbReference>
<dbReference type="EMBL" id="LR784230">
    <property type="protein sequence ID" value="CAB3234482.1"/>
    <property type="molecule type" value="mRNA"/>
</dbReference>
<evidence type="ECO:0000256" key="3">
    <source>
        <dbReference type="ARBA" id="ARBA00022645"/>
    </source>
</evidence>
<evidence type="ECO:0000256" key="8">
    <source>
        <dbReference type="ARBA" id="ARBA00069233"/>
    </source>
</evidence>
<evidence type="ECO:0000313" key="10">
    <source>
        <dbReference type="EMBL" id="CAB3234482.1"/>
    </source>
</evidence>
<dbReference type="PANTHER" id="PTHR11802:SF201">
    <property type="entry name" value="CARBOXYPEPTIDASE"/>
    <property type="match status" value="1"/>
</dbReference>
<comment type="function">
    <text evidence="6">Protective protein appears to be essential for both the activity of beta-galactosidase and neuraminidase, it associates with these enzymes and exerts a protective function necessary for their stability and activity. This protein is also a carboxypeptidase and can deamidate tachykinins.</text>
</comment>
<protein>
    <recommendedName>
        <fullName evidence="8">Lysosomal protective protein</fullName>
        <ecNumber evidence="2">3.4.16.5</ecNumber>
    </recommendedName>
    <alternativeName>
        <fullName evidence="9">Cathepsin A</fullName>
    </alternativeName>
</protein>
<dbReference type="GO" id="GO:0031647">
    <property type="term" value="P:regulation of protein stability"/>
    <property type="evidence" value="ECO:0007669"/>
    <property type="project" value="UniProtKB-ARBA"/>
</dbReference>
<dbReference type="Gene3D" id="3.40.50.1820">
    <property type="entry name" value="alpha/beta hydrolase"/>
    <property type="match status" value="1"/>
</dbReference>
<dbReference type="InterPro" id="IPR029058">
    <property type="entry name" value="AB_hydrolase_fold"/>
</dbReference>
<keyword evidence="4" id="KW-0645">Protease</keyword>
<dbReference type="PRINTS" id="PR00724">
    <property type="entry name" value="CRBOXYPTASEC"/>
</dbReference>
<evidence type="ECO:0000256" key="4">
    <source>
        <dbReference type="ARBA" id="ARBA00022670"/>
    </source>
</evidence>
<dbReference type="PANTHER" id="PTHR11802">
    <property type="entry name" value="SERINE PROTEASE FAMILY S10 SERINE CARBOXYPEPTIDASE"/>
    <property type="match status" value="1"/>
</dbReference>
<comment type="similarity">
    <text evidence="1">Belongs to the peptidase S10 family.</text>
</comment>
<keyword evidence="5" id="KW-0378">Hydrolase</keyword>
<dbReference type="AlphaFoldDB" id="A0A6F9D9K9"/>
<keyword evidence="3" id="KW-0121">Carboxypeptidase</keyword>
<accession>A0A6F9D9K9</accession>
<proteinExistence type="evidence at transcript level"/>
<evidence type="ECO:0000256" key="5">
    <source>
        <dbReference type="ARBA" id="ARBA00022801"/>
    </source>
</evidence>
<dbReference type="SUPFAM" id="SSF53474">
    <property type="entry name" value="alpha/beta-Hydrolases"/>
    <property type="match status" value="1"/>
</dbReference>
<dbReference type="EC" id="3.4.16.5" evidence="2"/>
<reference evidence="10" key="1">
    <citation type="submission" date="2020-04" db="EMBL/GenBank/DDBJ databases">
        <authorList>
            <person name="Neveu A P."/>
        </authorList>
    </citation>
    <scope>NUCLEOTIDE SEQUENCE</scope>
    <source>
        <tissue evidence="10">Whole embryo</tissue>
    </source>
</reference>
<comment type="subunit">
    <text evidence="7">Heterodimer of a 32 kDa chain and a 20 kDa chain; disulfide-linked.</text>
</comment>
<evidence type="ECO:0000256" key="7">
    <source>
        <dbReference type="ARBA" id="ARBA00061741"/>
    </source>
</evidence>
<name>A0A6F9D9K9_9ASCI</name>
<dbReference type="GO" id="GO:0004185">
    <property type="term" value="F:serine-type carboxypeptidase activity"/>
    <property type="evidence" value="ECO:0007669"/>
    <property type="project" value="UniProtKB-EC"/>
</dbReference>
<dbReference type="GO" id="GO:1904715">
    <property type="term" value="P:negative regulation of chaperone-mediated autophagy"/>
    <property type="evidence" value="ECO:0007669"/>
    <property type="project" value="UniProtKB-ARBA"/>
</dbReference>
<dbReference type="Pfam" id="PF00450">
    <property type="entry name" value="Peptidase_S10"/>
    <property type="match status" value="1"/>
</dbReference>